<reference evidence="2" key="1">
    <citation type="submission" date="2018-05" db="EMBL/GenBank/DDBJ databases">
        <authorList>
            <person name="Lanie J.A."/>
            <person name="Ng W.-L."/>
            <person name="Kazmierczak K.M."/>
            <person name="Andrzejewski T.M."/>
            <person name="Davidsen T.M."/>
            <person name="Wayne K.J."/>
            <person name="Tettelin H."/>
            <person name="Glass J.I."/>
            <person name="Rusch D."/>
            <person name="Podicherti R."/>
            <person name="Tsui H.-C.T."/>
            <person name="Winkler M.E."/>
        </authorList>
    </citation>
    <scope>NUCLEOTIDE SEQUENCE</scope>
</reference>
<dbReference type="AlphaFoldDB" id="A0A383BCK7"/>
<gene>
    <name evidence="2" type="ORF">METZ01_LOCUS470019</name>
</gene>
<feature type="compositionally biased region" description="Polar residues" evidence="1">
    <location>
        <begin position="46"/>
        <end position="57"/>
    </location>
</feature>
<name>A0A383BCK7_9ZZZZ</name>
<evidence type="ECO:0000256" key="1">
    <source>
        <dbReference type="SAM" id="MobiDB-lite"/>
    </source>
</evidence>
<protein>
    <submittedName>
        <fullName evidence="2">Uncharacterized protein</fullName>
    </submittedName>
</protein>
<proteinExistence type="predicted"/>
<evidence type="ECO:0000313" key="2">
    <source>
        <dbReference type="EMBL" id="SVE17165.1"/>
    </source>
</evidence>
<organism evidence="2">
    <name type="scientific">marine metagenome</name>
    <dbReference type="NCBI Taxonomy" id="408172"/>
    <lineage>
        <taxon>unclassified sequences</taxon>
        <taxon>metagenomes</taxon>
        <taxon>ecological metagenomes</taxon>
    </lineage>
</organism>
<feature type="region of interest" description="Disordered" evidence="1">
    <location>
        <begin position="46"/>
        <end position="67"/>
    </location>
</feature>
<sequence>MKKIDYFGCIGFNSFHGSHSQHDHRLPVLDADEGLVITSTKSQNHCAVGASAQSSRSAVDPLPNPHR</sequence>
<dbReference type="EMBL" id="UINC01198964">
    <property type="protein sequence ID" value="SVE17165.1"/>
    <property type="molecule type" value="Genomic_DNA"/>
</dbReference>
<accession>A0A383BCK7</accession>